<evidence type="ECO:0000256" key="1">
    <source>
        <dbReference type="ARBA" id="ARBA00010098"/>
    </source>
</evidence>
<dbReference type="PANTHER" id="PTHR12790:SF0">
    <property type="entry name" value="RNA POLYMERASE I-SPECIFIC TRANSCRIPTION INITIATION FACTOR RRN3-RELATED"/>
    <property type="match status" value="1"/>
</dbReference>
<keyword evidence="2" id="KW-1185">Reference proteome</keyword>
<comment type="similarity">
    <text evidence="1">Belongs to the RRN3 family.</text>
</comment>
<dbReference type="CTD" id="35454"/>
<keyword evidence="3" id="KW-0396">Initiation factor</keyword>
<reference evidence="3" key="1">
    <citation type="submission" date="2025-08" db="UniProtKB">
        <authorList>
            <consortium name="RefSeq"/>
        </authorList>
    </citation>
    <scope>IDENTIFICATION</scope>
    <source>
        <tissue evidence="3">Entire body</tissue>
    </source>
</reference>
<dbReference type="GeneID" id="108739885"/>
<dbReference type="InParanoid" id="A0A1W4X9H0"/>
<dbReference type="OrthoDB" id="26970at2759"/>
<evidence type="ECO:0000313" key="2">
    <source>
        <dbReference type="Proteomes" id="UP000192223"/>
    </source>
</evidence>
<keyword evidence="3" id="KW-0648">Protein biosynthesis</keyword>
<dbReference type="Proteomes" id="UP000192223">
    <property type="component" value="Unplaced"/>
</dbReference>
<sequence length="604" mass="69903">MSVISSSTRLSVSSRKSTSIRSVLNSTKPTKVRFQLHHTKNVRKIIIDYVRKKEVKDYENLLCLIRDSELLDEDIRLLLNEATQCISLLDQDLSLFIEAILTVDWLSYREDVIAEYQSFLINLLSAHNYHAKLVIDRLVKKFYPETETDEWPDGVPNDADCNKCINVHFVISIVLKVVPMCKELLLQAVISSYPYLRKSSHIHEYYLHNLLWILEYQPDLRRDLLKLIFSRLVLLDVHSPREEIEKHEQDMGLEDCIFNFDDDKSVYQQNLENKVKHPLAHTLDICMDKMFNFCYIEVYNTDTGELNWEKLKGLYHDIISSFDKVIFPTYNTHHVQFIIFFLCSLKPSVSEAFLNFLWGKVSSACIAPVHRQTAAAYIGSFLARANYIALGMLKGTLQQMAGWVHSYIAAQDGIDCINADVRVHTVFYSVCQAIFYVIAFRHKDLLNSKKGLTFVQSLNLAKMVTSPLNPLRVCQSAVVQNFAAVTRKYQLAYCYSIIEHNSRNKIPTIYRDEKGAVITSNNVLDSLYPFDPYLLKRSEKKIAPFYLEYNDIMEETHNRTSVNVREEHQETEMDCDDFLTDTTTNNKLNNQFSYGTSPGFKSNN</sequence>
<dbReference type="InterPro" id="IPR007991">
    <property type="entry name" value="RNA_pol_I_trans_ini_fac_RRN3"/>
</dbReference>
<accession>A0A1W4X9H0</accession>
<dbReference type="RefSeq" id="XP_018329477.1">
    <property type="nucleotide sequence ID" value="XM_018473975.2"/>
</dbReference>
<dbReference type="GO" id="GO:0005634">
    <property type="term" value="C:nucleus"/>
    <property type="evidence" value="ECO:0007669"/>
    <property type="project" value="TreeGrafter"/>
</dbReference>
<evidence type="ECO:0000313" key="3">
    <source>
        <dbReference type="RefSeq" id="XP_018329477.1"/>
    </source>
</evidence>
<dbReference type="PANTHER" id="PTHR12790">
    <property type="entry name" value="TRANSCRIPTION INITIATION FACTOR IA RRN3"/>
    <property type="match status" value="1"/>
</dbReference>
<dbReference type="GO" id="GO:0001042">
    <property type="term" value="F:RNA polymerase I core binding"/>
    <property type="evidence" value="ECO:0007669"/>
    <property type="project" value="TreeGrafter"/>
</dbReference>
<dbReference type="FunCoup" id="A0A1W4X9H0">
    <property type="interactions" value="1695"/>
</dbReference>
<dbReference type="GO" id="GO:0001181">
    <property type="term" value="F:RNA polymerase I general transcription initiation factor activity"/>
    <property type="evidence" value="ECO:0007669"/>
    <property type="project" value="InterPro"/>
</dbReference>
<dbReference type="GO" id="GO:0003743">
    <property type="term" value="F:translation initiation factor activity"/>
    <property type="evidence" value="ECO:0007669"/>
    <property type="project" value="UniProtKB-KW"/>
</dbReference>
<gene>
    <name evidence="3" type="primary">LOC108739885</name>
</gene>
<organism evidence="2 3">
    <name type="scientific">Agrilus planipennis</name>
    <name type="common">Emerald ash borer</name>
    <name type="synonym">Agrilus marcopoli</name>
    <dbReference type="NCBI Taxonomy" id="224129"/>
    <lineage>
        <taxon>Eukaryota</taxon>
        <taxon>Metazoa</taxon>
        <taxon>Ecdysozoa</taxon>
        <taxon>Arthropoda</taxon>
        <taxon>Hexapoda</taxon>
        <taxon>Insecta</taxon>
        <taxon>Pterygota</taxon>
        <taxon>Neoptera</taxon>
        <taxon>Endopterygota</taxon>
        <taxon>Coleoptera</taxon>
        <taxon>Polyphaga</taxon>
        <taxon>Elateriformia</taxon>
        <taxon>Buprestoidea</taxon>
        <taxon>Buprestidae</taxon>
        <taxon>Agrilinae</taxon>
        <taxon>Agrilus</taxon>
    </lineage>
</organism>
<proteinExistence type="inferred from homology"/>
<name>A0A1W4X9H0_AGRPL</name>
<protein>
    <submittedName>
        <fullName evidence="3">RNA polymerase I-specific transcription initiation factor RRN3</fullName>
    </submittedName>
</protein>
<dbReference type="GO" id="GO:0006361">
    <property type="term" value="P:transcription initiation at RNA polymerase I promoter"/>
    <property type="evidence" value="ECO:0007669"/>
    <property type="project" value="InterPro"/>
</dbReference>
<dbReference type="KEGG" id="apln:108739885"/>
<dbReference type="STRING" id="224129.A0A1W4X9H0"/>
<dbReference type="AlphaFoldDB" id="A0A1W4X9H0"/>
<dbReference type="Pfam" id="PF05327">
    <property type="entry name" value="RRN3"/>
    <property type="match status" value="1"/>
</dbReference>